<name>A0A2C9M3N2_BIOGL</name>
<dbReference type="VEuPathDB" id="VectorBase:BGLAX_052520"/>
<dbReference type="VEuPathDB" id="VectorBase:BGLB038158"/>
<dbReference type="GO" id="GO:0032154">
    <property type="term" value="C:cleavage furrow"/>
    <property type="evidence" value="ECO:0007669"/>
    <property type="project" value="UniProtKB-SubCell"/>
</dbReference>
<gene>
    <name evidence="12" type="primary">106054770</name>
    <name evidence="15" type="synonym">LOC106054770</name>
</gene>
<dbReference type="InterPro" id="IPR019018">
    <property type="entry name" value="Rab-bd_FIP-RBD"/>
</dbReference>
<dbReference type="PROSITE" id="PS50222">
    <property type="entry name" value="EF_HAND_2"/>
    <property type="match status" value="2"/>
</dbReference>
<feature type="domain" description="FIP-RBD" evidence="11">
    <location>
        <begin position="530"/>
        <end position="592"/>
    </location>
</feature>
<keyword evidence="4" id="KW-0813">Transport</keyword>
<keyword evidence="5" id="KW-0967">Endosome</keyword>
<dbReference type="Pfam" id="PF13499">
    <property type="entry name" value="EF-hand_7"/>
    <property type="match status" value="1"/>
</dbReference>
<dbReference type="SUPFAM" id="SSF47473">
    <property type="entry name" value="EF-hand"/>
    <property type="match status" value="1"/>
</dbReference>
<dbReference type="GO" id="GO:0030139">
    <property type="term" value="C:endocytic vesicle"/>
    <property type="evidence" value="ECO:0007669"/>
    <property type="project" value="TreeGrafter"/>
</dbReference>
<dbReference type="AlphaFoldDB" id="A0A2C9M3N2"/>
<dbReference type="InterPro" id="IPR051977">
    <property type="entry name" value="Rab11-interacting_regulator"/>
</dbReference>
<evidence type="ECO:0000259" key="10">
    <source>
        <dbReference type="PROSITE" id="PS50222"/>
    </source>
</evidence>
<dbReference type="SUPFAM" id="SSF144270">
    <property type="entry name" value="Eferin C-derminal domain-like"/>
    <property type="match status" value="1"/>
</dbReference>
<dbReference type="PROSITE" id="PS51511">
    <property type="entry name" value="FIP_RBD"/>
    <property type="match status" value="1"/>
</dbReference>
<dbReference type="GO" id="GO:0032456">
    <property type="term" value="P:endocytic recycling"/>
    <property type="evidence" value="ECO:0007669"/>
    <property type="project" value="TreeGrafter"/>
</dbReference>
<reference evidence="15" key="2">
    <citation type="submission" date="2025-04" db="UniProtKB">
        <authorList>
            <consortium name="RefSeq"/>
        </authorList>
    </citation>
    <scope>IDENTIFICATION</scope>
</reference>
<dbReference type="PANTHER" id="PTHR15726:SF7">
    <property type="entry name" value="NUCLEAR FALLOUT, ISOFORM J"/>
    <property type="match status" value="1"/>
</dbReference>
<dbReference type="RefSeq" id="XP_013066241.1">
    <property type="nucleotide sequence ID" value="XM_013210787.2"/>
</dbReference>
<evidence type="ECO:0000256" key="8">
    <source>
        <dbReference type="SAM" id="Coils"/>
    </source>
</evidence>
<evidence type="ECO:0000256" key="9">
    <source>
        <dbReference type="SAM" id="MobiDB-lite"/>
    </source>
</evidence>
<dbReference type="GO" id="GO:0030496">
    <property type="term" value="C:midbody"/>
    <property type="evidence" value="ECO:0007669"/>
    <property type="project" value="UniProtKB-SubCell"/>
</dbReference>
<dbReference type="Pfam" id="PF25450">
    <property type="entry name" value="Rab11-FIP3"/>
    <property type="match status" value="1"/>
</dbReference>
<dbReference type="OrthoDB" id="418358at2759"/>
<dbReference type="Gene3D" id="1.20.5.2440">
    <property type="match status" value="1"/>
</dbReference>
<evidence type="ECO:0000313" key="12">
    <source>
        <dbReference type="EnsemblMetazoa" id="BGLB038158-PD"/>
    </source>
</evidence>
<evidence type="ECO:0000259" key="11">
    <source>
        <dbReference type="PROSITE" id="PS51511"/>
    </source>
</evidence>
<dbReference type="Pfam" id="PF09457">
    <property type="entry name" value="RBD-FIP"/>
    <property type="match status" value="1"/>
</dbReference>
<evidence type="ECO:0000256" key="1">
    <source>
        <dbReference type="ARBA" id="ARBA00004214"/>
    </source>
</evidence>
<evidence type="ECO:0000313" key="15">
    <source>
        <dbReference type="RefSeq" id="XP_013066241.1"/>
    </source>
</evidence>
<dbReference type="PANTHER" id="PTHR15726">
    <property type="entry name" value="RAB11-FAMILY INTERACTING PROTEIN"/>
    <property type="match status" value="1"/>
</dbReference>
<dbReference type="STRING" id="6526.A0A2C9M3N2"/>
<dbReference type="GO" id="GO:0032465">
    <property type="term" value="P:regulation of cytokinesis"/>
    <property type="evidence" value="ECO:0007669"/>
    <property type="project" value="TreeGrafter"/>
</dbReference>
<evidence type="ECO:0000256" key="7">
    <source>
        <dbReference type="ARBA" id="ARBA00023136"/>
    </source>
</evidence>
<dbReference type="InterPro" id="IPR011992">
    <property type="entry name" value="EF-hand-dom_pair"/>
</dbReference>
<keyword evidence="7" id="KW-0472">Membrane</keyword>
<feature type="domain" description="EF-hand" evidence="10">
    <location>
        <begin position="45"/>
        <end position="80"/>
    </location>
</feature>
<dbReference type="SMART" id="SM00054">
    <property type="entry name" value="EFh"/>
    <property type="match status" value="2"/>
</dbReference>
<dbReference type="InterPro" id="IPR002048">
    <property type="entry name" value="EF_hand_dom"/>
</dbReference>
<comment type="subcellular location">
    <subcellularLocation>
        <location evidence="2">Cleavage furrow</location>
    </subcellularLocation>
    <subcellularLocation>
        <location evidence="1">Midbody</location>
    </subcellularLocation>
    <subcellularLocation>
        <location evidence="3">Recycling endosome membrane</location>
        <topology evidence="3">Peripheral membrane protein</topology>
    </subcellularLocation>
</comment>
<accession>A0A2C9M3N2</accession>
<dbReference type="Gene3D" id="1.10.238.10">
    <property type="entry name" value="EF-hand"/>
    <property type="match status" value="1"/>
</dbReference>
<feature type="region of interest" description="Disordered" evidence="9">
    <location>
        <begin position="168"/>
        <end position="277"/>
    </location>
</feature>
<dbReference type="Gene3D" id="1.10.287.1490">
    <property type="match status" value="1"/>
</dbReference>
<dbReference type="KEGG" id="bgt:106054770"/>
<evidence type="ECO:0000313" key="14">
    <source>
        <dbReference type="Proteomes" id="UP001165740"/>
    </source>
</evidence>
<feature type="domain" description="EF-hand" evidence="10">
    <location>
        <begin position="6"/>
        <end position="41"/>
    </location>
</feature>
<protein>
    <submittedName>
        <fullName evidence="15">Rab11 family-interacting protein 4B-like isoform X1</fullName>
    </submittedName>
</protein>
<evidence type="ECO:0000313" key="13">
    <source>
        <dbReference type="Proteomes" id="UP000076420"/>
    </source>
</evidence>
<dbReference type="EnsemblMetazoa" id="BGLB038158-RD">
    <property type="protein sequence ID" value="BGLB038158-PD"/>
    <property type="gene ID" value="BGLB038158"/>
</dbReference>
<dbReference type="Proteomes" id="UP001165740">
    <property type="component" value="Chromosome 2"/>
</dbReference>
<proteinExistence type="predicted"/>
<evidence type="ECO:0000256" key="2">
    <source>
        <dbReference type="ARBA" id="ARBA00004626"/>
    </source>
</evidence>
<dbReference type="InterPro" id="IPR037245">
    <property type="entry name" value="FIP-RBD_C_sf"/>
</dbReference>
<evidence type="ECO:0000256" key="4">
    <source>
        <dbReference type="ARBA" id="ARBA00022448"/>
    </source>
</evidence>
<keyword evidence="6 8" id="KW-0175">Coiled coil</keyword>
<organism evidence="12 13">
    <name type="scientific">Biomphalaria glabrata</name>
    <name type="common">Bloodfluke planorb</name>
    <name type="synonym">Freshwater snail</name>
    <dbReference type="NCBI Taxonomy" id="6526"/>
    <lineage>
        <taxon>Eukaryota</taxon>
        <taxon>Metazoa</taxon>
        <taxon>Spiralia</taxon>
        <taxon>Lophotrochozoa</taxon>
        <taxon>Mollusca</taxon>
        <taxon>Gastropoda</taxon>
        <taxon>Heterobranchia</taxon>
        <taxon>Euthyneura</taxon>
        <taxon>Panpulmonata</taxon>
        <taxon>Hygrophila</taxon>
        <taxon>Lymnaeoidea</taxon>
        <taxon>Planorbidae</taxon>
        <taxon>Biomphalaria</taxon>
    </lineage>
</organism>
<keyword evidence="14" id="KW-1185">Reference proteome</keyword>
<evidence type="ECO:0000256" key="5">
    <source>
        <dbReference type="ARBA" id="ARBA00022753"/>
    </source>
</evidence>
<feature type="compositionally biased region" description="Low complexity" evidence="9">
    <location>
        <begin position="261"/>
        <end position="276"/>
    </location>
</feature>
<dbReference type="GO" id="GO:0055038">
    <property type="term" value="C:recycling endosome membrane"/>
    <property type="evidence" value="ECO:0007669"/>
    <property type="project" value="UniProtKB-SubCell"/>
</dbReference>
<dbReference type="Proteomes" id="UP000076420">
    <property type="component" value="Unassembled WGS sequence"/>
</dbReference>
<sequence length="594" mass="69004">MEEHSEFSDKFKQIFDLCDVDKDGYIDVHHFQELAKDHFFGAECTETEQLTGIINLLDPEGRGLISYSDFCDGVQQIIELQQQVSRNFKNSVSQETLVSEDTLVPLDIAGDLSVFESQKTSPSSSHNTYAEYDFSSFDDFGLVDLSANGSSSNTSNIVLPQTELNGNPFLLPNLSEDDGDSAISGKSSEINESSRQEITDEENYEDYGEIESEADVSDQGHLTPSTQRKRADRKDPLTRHKRSCPNRRITSASLASQLQRSGKNSPSSTRRSSFGSDEIFDDIEGNFQNVDGRLKFLEDQLQHLTEVQTETNTKQIKLKDENNTLVQKVLYLEEQLRDMEVKSEDRLHDERRKYQDYISKQEREKNEQVDYITQRLHRIEHEYEELKQEAPRLQSEISKLRTEKMDIQERLLERQETYNILYDEHEKLKADYHRQEVLNQKERNATGQLLSEMEKELDELRRYRMEVETGARSPTGSISELPGRYRDLQNEIHKLREAMWFEWKDLCQENKHLHDSNEELNAQLLNQCIGEGKSLLHNTQGQSLAQELEHLTKEELLAQLKLERDVNFRLKQYVDHIIMTILEKNPSLLDITHR</sequence>
<feature type="compositionally biased region" description="Polar residues" evidence="9">
    <location>
        <begin position="248"/>
        <end position="260"/>
    </location>
</feature>
<feature type="coiled-coil region" evidence="8">
    <location>
        <begin position="369"/>
        <end position="410"/>
    </location>
</feature>
<evidence type="ECO:0000256" key="6">
    <source>
        <dbReference type="ARBA" id="ARBA00023054"/>
    </source>
</evidence>
<dbReference type="InterPro" id="IPR057316">
    <property type="entry name" value="Rab11-FIP3/4_dom"/>
</dbReference>
<evidence type="ECO:0000256" key="3">
    <source>
        <dbReference type="ARBA" id="ARBA00004654"/>
    </source>
</evidence>
<dbReference type="OMA" id="NGEHDCR"/>
<reference evidence="12" key="1">
    <citation type="submission" date="2020-05" db="UniProtKB">
        <authorList>
            <consortium name="EnsemblMetazoa"/>
        </authorList>
    </citation>
    <scope>IDENTIFICATION</scope>
    <source>
        <strain evidence="12">BB02</strain>
    </source>
</reference>
<feature type="compositionally biased region" description="Acidic residues" evidence="9">
    <location>
        <begin position="199"/>
        <end position="216"/>
    </location>
</feature>
<dbReference type="GeneID" id="106054770"/>
<dbReference type="GO" id="GO:0005509">
    <property type="term" value="F:calcium ion binding"/>
    <property type="evidence" value="ECO:0007669"/>
    <property type="project" value="InterPro"/>
</dbReference>